<comment type="caution">
    <text evidence="2">The sequence shown here is derived from an EMBL/GenBank/DDBJ whole genome shotgun (WGS) entry which is preliminary data.</text>
</comment>
<protein>
    <submittedName>
        <fullName evidence="2">Glycosyl transferases group 1</fullName>
    </submittedName>
</protein>
<reference evidence="2" key="1">
    <citation type="submission" date="2020-05" db="EMBL/GenBank/DDBJ databases">
        <authorList>
            <person name="Delgado-Blas J."/>
        </authorList>
    </citation>
    <scope>NUCLEOTIDE SEQUENCE</scope>
    <source>
        <strain evidence="2">BB1468</strain>
    </source>
</reference>
<evidence type="ECO:0000313" key="2">
    <source>
        <dbReference type="EMBL" id="CAB5597258.1"/>
    </source>
</evidence>
<evidence type="ECO:0000313" key="3">
    <source>
        <dbReference type="Proteomes" id="UP000835792"/>
    </source>
</evidence>
<dbReference type="SUPFAM" id="SSF53756">
    <property type="entry name" value="UDP-Glycosyltransferase/glycogen phosphorylase"/>
    <property type="match status" value="1"/>
</dbReference>
<dbReference type="GO" id="GO:0016740">
    <property type="term" value="F:transferase activity"/>
    <property type="evidence" value="ECO:0007669"/>
    <property type="project" value="UniProtKB-KW"/>
</dbReference>
<dbReference type="Pfam" id="PF00534">
    <property type="entry name" value="Glycos_transf_1"/>
    <property type="match status" value="1"/>
</dbReference>
<keyword evidence="2" id="KW-0808">Transferase</keyword>
<dbReference type="RefSeq" id="WP_086523668.1">
    <property type="nucleotide sequence ID" value="NZ_CAHPRB010000015.1"/>
</dbReference>
<dbReference type="GeneID" id="83646466"/>
<dbReference type="InterPro" id="IPR001296">
    <property type="entry name" value="Glyco_trans_1"/>
</dbReference>
<proteinExistence type="predicted"/>
<sequence>MRNRKILFISKFPPWQGGTATHALTAALAFNKEGYETHVLTLDPGHNSGLCHHLDDTESQWLEGISVTRLTMNEHRVATLVGDAAFSLLLGEAIAIIKSNRIDVVVGWYFDPFCVAAATISKYFQIPCFLRHAGSDLDRLTESPATCNAYHILFRECEAIFTNTNNKKIMDRISRLNMPMESVINLGGAKLPDYYSNSKLKEKRDNNIKSSIQFLIYGKISPFKGAEELAKVIKSLIDMGLPSRLVNLAAGSSKLFQEQRDKISIILDKKNSFDILPPVAPWKVPEIMRECDFICILENKFPIDIHSGIILREALSSGKVVIISRDVVDKSAFHDSLCDGINCIIIDDVQDIDSFSKKVYLIARDERRRNSISYLGLKLSNFIENNFPSRHPMITEIENRLDWRHDN</sequence>
<accession>A0ABM8MMR2</accession>
<dbReference type="Proteomes" id="UP000835792">
    <property type="component" value="Unassembled WGS sequence"/>
</dbReference>
<organism evidence="2 3">
    <name type="scientific">Citrobacter youngae</name>
    <dbReference type="NCBI Taxonomy" id="133448"/>
    <lineage>
        <taxon>Bacteria</taxon>
        <taxon>Pseudomonadati</taxon>
        <taxon>Pseudomonadota</taxon>
        <taxon>Gammaproteobacteria</taxon>
        <taxon>Enterobacterales</taxon>
        <taxon>Enterobacteriaceae</taxon>
        <taxon>Citrobacter</taxon>
        <taxon>Citrobacter freundii complex</taxon>
    </lineage>
</organism>
<evidence type="ECO:0000259" key="1">
    <source>
        <dbReference type="Pfam" id="PF00534"/>
    </source>
</evidence>
<name>A0ABM8MMR2_9ENTR</name>
<gene>
    <name evidence="2" type="ORF">GHA_03948</name>
</gene>
<feature type="domain" description="Glycosyl transferase family 1" evidence="1">
    <location>
        <begin position="201"/>
        <end position="374"/>
    </location>
</feature>
<dbReference type="EMBL" id="CAHPRB010000015">
    <property type="protein sequence ID" value="CAB5597258.1"/>
    <property type="molecule type" value="Genomic_DNA"/>
</dbReference>
<dbReference type="Gene3D" id="3.40.50.2000">
    <property type="entry name" value="Glycogen Phosphorylase B"/>
    <property type="match status" value="2"/>
</dbReference>
<keyword evidence="3" id="KW-1185">Reference proteome</keyword>